<feature type="domain" description="DUF1996" evidence="3">
    <location>
        <begin position="37"/>
        <end position="275"/>
    </location>
</feature>
<feature type="compositionally biased region" description="Basic residues" evidence="1">
    <location>
        <begin position="374"/>
        <end position="391"/>
    </location>
</feature>
<proteinExistence type="predicted"/>
<evidence type="ECO:0000259" key="3">
    <source>
        <dbReference type="Pfam" id="PF09362"/>
    </source>
</evidence>
<dbReference type="AlphaFoldDB" id="A0A6A6Q1P6"/>
<evidence type="ECO:0000256" key="1">
    <source>
        <dbReference type="SAM" id="MobiDB-lite"/>
    </source>
</evidence>
<dbReference type="OrthoDB" id="74764at2759"/>
<dbReference type="PANTHER" id="PTHR43662:SF3">
    <property type="entry name" value="DOMAIN PROTEIN, PUTATIVE (AFU_ORTHOLOGUE AFUA_6G11970)-RELATED"/>
    <property type="match status" value="1"/>
</dbReference>
<keyword evidence="5" id="KW-1185">Reference proteome</keyword>
<feature type="chain" id="PRO_5025521155" description="DUF1996 domain-containing protein" evidence="2">
    <location>
        <begin position="19"/>
        <end position="401"/>
    </location>
</feature>
<dbReference type="Proteomes" id="UP000799767">
    <property type="component" value="Unassembled WGS sequence"/>
</dbReference>
<dbReference type="RefSeq" id="XP_033592754.1">
    <property type="nucleotide sequence ID" value="XM_033732598.1"/>
</dbReference>
<evidence type="ECO:0000313" key="4">
    <source>
        <dbReference type="EMBL" id="KAF2486185.1"/>
    </source>
</evidence>
<feature type="region of interest" description="Disordered" evidence="1">
    <location>
        <begin position="359"/>
        <end position="401"/>
    </location>
</feature>
<accession>A0A6A6Q1P6</accession>
<name>A0A6A6Q1P6_9PEZI</name>
<dbReference type="InterPro" id="IPR018535">
    <property type="entry name" value="DUF1996"/>
</dbReference>
<dbReference type="PANTHER" id="PTHR43662">
    <property type="match status" value="1"/>
</dbReference>
<organism evidence="4 5">
    <name type="scientific">Neohortaea acidophila</name>
    <dbReference type="NCBI Taxonomy" id="245834"/>
    <lineage>
        <taxon>Eukaryota</taxon>
        <taxon>Fungi</taxon>
        <taxon>Dikarya</taxon>
        <taxon>Ascomycota</taxon>
        <taxon>Pezizomycotina</taxon>
        <taxon>Dothideomycetes</taxon>
        <taxon>Dothideomycetidae</taxon>
        <taxon>Mycosphaerellales</taxon>
        <taxon>Teratosphaeriaceae</taxon>
        <taxon>Neohortaea</taxon>
    </lineage>
</organism>
<protein>
    <recommendedName>
        <fullName evidence="3">DUF1996 domain-containing protein</fullName>
    </recommendedName>
</protein>
<feature type="signal peptide" evidence="2">
    <location>
        <begin position="1"/>
        <end position="18"/>
    </location>
</feature>
<dbReference type="Pfam" id="PF09362">
    <property type="entry name" value="DUF1996"/>
    <property type="match status" value="1"/>
</dbReference>
<evidence type="ECO:0000256" key="2">
    <source>
        <dbReference type="SAM" id="SignalP"/>
    </source>
</evidence>
<feature type="compositionally biased region" description="Polar residues" evidence="1">
    <location>
        <begin position="392"/>
        <end position="401"/>
    </location>
</feature>
<sequence>MRTTLLLGVACLLSNAATQQFVMYTPGGDDTSVERADPIVSPGNISQHVHQIFGSNAFAPEVSYESLQKADCTTVADASNQGNAADNSIYWHPALYMEASNGTGYIRVPTNGHKLYYKNAGTGTPRDPFEFPHGFRMLAGDPFLRAAHPNLQRQNITQWICHQAVGMNQGTSGGFPTGVTNCPNVDGFNGAIHFPHCWNGGDFDPADPTAHVIYPSGDIENGACPPSHPTRLPHIFIENTFNLDAVYDAVKPDSFVLSQGDASGYGWHFDFFSGWKDGAIPALLAQCPQGSYGNEDIGTCPNFEPRSTPASECKLNTFFRENVNSPGKNLPGCNPIVDTNPAPQYVPAPRGVSSTHCTLVANGASSGNPPAKSSRTRGSKHSKTATAKRSKTSIAKTRTES</sequence>
<gene>
    <name evidence="4" type="ORF">BDY17DRAFT_291026</name>
</gene>
<reference evidence="4" key="1">
    <citation type="journal article" date="2020" name="Stud. Mycol.">
        <title>101 Dothideomycetes genomes: a test case for predicting lifestyles and emergence of pathogens.</title>
        <authorList>
            <person name="Haridas S."/>
            <person name="Albert R."/>
            <person name="Binder M."/>
            <person name="Bloem J."/>
            <person name="Labutti K."/>
            <person name="Salamov A."/>
            <person name="Andreopoulos B."/>
            <person name="Baker S."/>
            <person name="Barry K."/>
            <person name="Bills G."/>
            <person name="Bluhm B."/>
            <person name="Cannon C."/>
            <person name="Castanera R."/>
            <person name="Culley D."/>
            <person name="Daum C."/>
            <person name="Ezra D."/>
            <person name="Gonzalez J."/>
            <person name="Henrissat B."/>
            <person name="Kuo A."/>
            <person name="Liang C."/>
            <person name="Lipzen A."/>
            <person name="Lutzoni F."/>
            <person name="Magnuson J."/>
            <person name="Mondo S."/>
            <person name="Nolan M."/>
            <person name="Ohm R."/>
            <person name="Pangilinan J."/>
            <person name="Park H.-J."/>
            <person name="Ramirez L."/>
            <person name="Alfaro M."/>
            <person name="Sun H."/>
            <person name="Tritt A."/>
            <person name="Yoshinaga Y."/>
            <person name="Zwiers L.-H."/>
            <person name="Turgeon B."/>
            <person name="Goodwin S."/>
            <person name="Spatafora J."/>
            <person name="Crous P."/>
            <person name="Grigoriev I."/>
        </authorList>
    </citation>
    <scope>NUCLEOTIDE SEQUENCE</scope>
    <source>
        <strain evidence="4">CBS 113389</strain>
    </source>
</reference>
<dbReference type="GeneID" id="54473600"/>
<dbReference type="EMBL" id="MU001632">
    <property type="protein sequence ID" value="KAF2486185.1"/>
    <property type="molecule type" value="Genomic_DNA"/>
</dbReference>
<feature type="compositionally biased region" description="Polar residues" evidence="1">
    <location>
        <begin position="359"/>
        <end position="373"/>
    </location>
</feature>
<evidence type="ECO:0000313" key="5">
    <source>
        <dbReference type="Proteomes" id="UP000799767"/>
    </source>
</evidence>
<keyword evidence="2" id="KW-0732">Signal</keyword>